<dbReference type="Gene3D" id="1.10.1740.10">
    <property type="match status" value="1"/>
</dbReference>
<dbReference type="CDD" id="cd06171">
    <property type="entry name" value="Sigma70_r4"/>
    <property type="match status" value="1"/>
</dbReference>
<dbReference type="InterPro" id="IPR013249">
    <property type="entry name" value="RNA_pol_sigma70_r4_t2"/>
</dbReference>
<dbReference type="InterPro" id="IPR013324">
    <property type="entry name" value="RNA_pol_sigma_r3/r4-like"/>
</dbReference>
<accession>A0A4D7AZS5</accession>
<dbReference type="InterPro" id="IPR000838">
    <property type="entry name" value="RNA_pol_sigma70_ECF_CS"/>
</dbReference>
<dbReference type="OrthoDB" id="9803470at2"/>
<keyword evidence="10" id="KW-1185">Reference proteome</keyword>
<protein>
    <recommendedName>
        <fullName evidence="6">RNA polymerase sigma factor</fullName>
    </recommendedName>
</protein>
<dbReference type="PANTHER" id="PTHR43133:SF25">
    <property type="entry name" value="RNA POLYMERASE SIGMA FACTOR RFAY-RELATED"/>
    <property type="match status" value="1"/>
</dbReference>
<dbReference type="PANTHER" id="PTHR43133">
    <property type="entry name" value="RNA POLYMERASE ECF-TYPE SIGMA FACTO"/>
    <property type="match status" value="1"/>
</dbReference>
<evidence type="ECO:0000313" key="9">
    <source>
        <dbReference type="EMBL" id="QCI66904.1"/>
    </source>
</evidence>
<evidence type="ECO:0000256" key="4">
    <source>
        <dbReference type="ARBA" id="ARBA00023125"/>
    </source>
</evidence>
<dbReference type="InterPro" id="IPR036388">
    <property type="entry name" value="WH-like_DNA-bd_sf"/>
</dbReference>
<dbReference type="KEGG" id="pstg:E8M01_23245"/>
<dbReference type="InterPro" id="IPR013325">
    <property type="entry name" value="RNA_pol_sigma_r2"/>
</dbReference>
<keyword evidence="5 6" id="KW-0804">Transcription</keyword>
<evidence type="ECO:0000256" key="3">
    <source>
        <dbReference type="ARBA" id="ARBA00023082"/>
    </source>
</evidence>
<dbReference type="AlphaFoldDB" id="A0A4D7AZS5"/>
<dbReference type="Pfam" id="PF08281">
    <property type="entry name" value="Sigma70_r4_2"/>
    <property type="match status" value="1"/>
</dbReference>
<dbReference type="InterPro" id="IPR007627">
    <property type="entry name" value="RNA_pol_sigma70_r2"/>
</dbReference>
<organism evidence="9 10">
    <name type="scientific">Phreatobacter stygius</name>
    <dbReference type="NCBI Taxonomy" id="1940610"/>
    <lineage>
        <taxon>Bacteria</taxon>
        <taxon>Pseudomonadati</taxon>
        <taxon>Pseudomonadota</taxon>
        <taxon>Alphaproteobacteria</taxon>
        <taxon>Hyphomicrobiales</taxon>
        <taxon>Phreatobacteraceae</taxon>
        <taxon>Phreatobacter</taxon>
    </lineage>
</organism>
<evidence type="ECO:0000313" key="10">
    <source>
        <dbReference type="Proteomes" id="UP000298781"/>
    </source>
</evidence>
<feature type="domain" description="RNA polymerase sigma factor 70 region 4 type 2" evidence="8">
    <location>
        <begin position="121"/>
        <end position="168"/>
    </location>
</feature>
<dbReference type="PROSITE" id="PS01063">
    <property type="entry name" value="SIGMA70_ECF"/>
    <property type="match status" value="1"/>
</dbReference>
<dbReference type="SUPFAM" id="SSF88946">
    <property type="entry name" value="Sigma2 domain of RNA polymerase sigma factors"/>
    <property type="match status" value="1"/>
</dbReference>
<feature type="domain" description="RNA polymerase sigma-70 region 2" evidence="7">
    <location>
        <begin position="13"/>
        <end position="77"/>
    </location>
</feature>
<evidence type="ECO:0000259" key="7">
    <source>
        <dbReference type="Pfam" id="PF04542"/>
    </source>
</evidence>
<comment type="similarity">
    <text evidence="1 6">Belongs to the sigma-70 factor family. ECF subfamily.</text>
</comment>
<dbReference type="InterPro" id="IPR039425">
    <property type="entry name" value="RNA_pol_sigma-70-like"/>
</dbReference>
<keyword evidence="3 6" id="KW-0731">Sigma factor</keyword>
<evidence type="ECO:0000256" key="5">
    <source>
        <dbReference type="ARBA" id="ARBA00023163"/>
    </source>
</evidence>
<evidence type="ECO:0000256" key="1">
    <source>
        <dbReference type="ARBA" id="ARBA00010641"/>
    </source>
</evidence>
<dbReference type="Gene3D" id="1.10.10.10">
    <property type="entry name" value="Winged helix-like DNA-binding domain superfamily/Winged helix DNA-binding domain"/>
    <property type="match status" value="1"/>
</dbReference>
<evidence type="ECO:0000256" key="2">
    <source>
        <dbReference type="ARBA" id="ARBA00023015"/>
    </source>
</evidence>
<sequence>MREPSRARFREVVMPHLGDALALARWLTGNRHDAEDVVQEACLKALAGIESYAGGNPKAWLLAIVRNSAFTWLARNRPKSLVLVGEAEMLEQTTFQADATRDALAEGPEASLIAKAEAATVEAAIAGLPQPFREVLVLRDINDLSYREIAAMLSIPIGTVMSRLSRARGLVLAELERSR</sequence>
<reference evidence="9 10" key="1">
    <citation type="submission" date="2019-04" db="EMBL/GenBank/DDBJ databases">
        <title>Phreatobacter aquaticus sp. nov.</title>
        <authorList>
            <person name="Choi A."/>
        </authorList>
    </citation>
    <scope>NUCLEOTIDE SEQUENCE [LARGE SCALE GENOMIC DNA]</scope>
    <source>
        <strain evidence="9 10">KCTC 52518</strain>
    </source>
</reference>
<name>A0A4D7AZS5_9HYPH</name>
<dbReference type="Proteomes" id="UP000298781">
    <property type="component" value="Chromosome"/>
</dbReference>
<dbReference type="NCBIfam" id="TIGR02937">
    <property type="entry name" value="sigma70-ECF"/>
    <property type="match status" value="1"/>
</dbReference>
<dbReference type="SUPFAM" id="SSF88659">
    <property type="entry name" value="Sigma3 and sigma4 domains of RNA polymerase sigma factors"/>
    <property type="match status" value="1"/>
</dbReference>
<dbReference type="Pfam" id="PF04542">
    <property type="entry name" value="Sigma70_r2"/>
    <property type="match status" value="1"/>
</dbReference>
<keyword evidence="4 6" id="KW-0238">DNA-binding</keyword>
<gene>
    <name evidence="9" type="ORF">E8M01_23245</name>
</gene>
<dbReference type="InterPro" id="IPR014284">
    <property type="entry name" value="RNA_pol_sigma-70_dom"/>
</dbReference>
<dbReference type="GO" id="GO:0016987">
    <property type="term" value="F:sigma factor activity"/>
    <property type="evidence" value="ECO:0007669"/>
    <property type="project" value="UniProtKB-KW"/>
</dbReference>
<dbReference type="EMBL" id="CP039690">
    <property type="protein sequence ID" value="QCI66904.1"/>
    <property type="molecule type" value="Genomic_DNA"/>
</dbReference>
<evidence type="ECO:0000256" key="6">
    <source>
        <dbReference type="RuleBase" id="RU000716"/>
    </source>
</evidence>
<keyword evidence="2 6" id="KW-0805">Transcription regulation</keyword>
<evidence type="ECO:0000259" key="8">
    <source>
        <dbReference type="Pfam" id="PF08281"/>
    </source>
</evidence>
<dbReference type="GO" id="GO:0003677">
    <property type="term" value="F:DNA binding"/>
    <property type="evidence" value="ECO:0007669"/>
    <property type="project" value="UniProtKB-KW"/>
</dbReference>
<dbReference type="GO" id="GO:0006352">
    <property type="term" value="P:DNA-templated transcription initiation"/>
    <property type="evidence" value="ECO:0007669"/>
    <property type="project" value="InterPro"/>
</dbReference>
<proteinExistence type="inferred from homology"/>